<protein>
    <submittedName>
        <fullName evidence="2">ZYBA0S14-00188g1_1</fullName>
    </submittedName>
</protein>
<evidence type="ECO:0000256" key="1">
    <source>
        <dbReference type="SAM" id="MobiDB-lite"/>
    </source>
</evidence>
<accession>A0A8J2TBD2</accession>
<feature type="compositionally biased region" description="Basic and acidic residues" evidence="1">
    <location>
        <begin position="40"/>
        <end position="53"/>
    </location>
</feature>
<proteinExistence type="predicted"/>
<keyword evidence="3" id="KW-1185">Reference proteome</keyword>
<name>A0A8J2TBD2_ZYGB2</name>
<evidence type="ECO:0000313" key="2">
    <source>
        <dbReference type="EMBL" id="CDF91751.1"/>
    </source>
</evidence>
<gene>
    <name evidence="2" type="ORF">BN860_00188g</name>
</gene>
<dbReference type="OrthoDB" id="21123at2759"/>
<feature type="region of interest" description="Disordered" evidence="1">
    <location>
        <begin position="40"/>
        <end position="115"/>
    </location>
</feature>
<organism evidence="2 3">
    <name type="scientific">Zygosaccharomyces bailii (strain CLIB 213 / ATCC 58445 / CBS 680 / BCRC 21525 / NBRC 1098 / NCYC 1416 / NRRL Y-2227)</name>
    <dbReference type="NCBI Taxonomy" id="1333698"/>
    <lineage>
        <taxon>Eukaryota</taxon>
        <taxon>Fungi</taxon>
        <taxon>Dikarya</taxon>
        <taxon>Ascomycota</taxon>
        <taxon>Saccharomycotina</taxon>
        <taxon>Saccharomycetes</taxon>
        <taxon>Saccharomycetales</taxon>
        <taxon>Saccharomycetaceae</taxon>
        <taxon>Zygosaccharomyces</taxon>
    </lineage>
</organism>
<evidence type="ECO:0000313" key="3">
    <source>
        <dbReference type="Proteomes" id="UP000019375"/>
    </source>
</evidence>
<dbReference type="Proteomes" id="UP000019375">
    <property type="component" value="Unassembled WGS sequence"/>
</dbReference>
<reference evidence="3" key="1">
    <citation type="journal article" date="2013" name="Genome Announc.">
        <title>Genome sequence of the food spoilage yeast Zygosaccharomyces bailii CLIB 213(T).</title>
        <authorList>
            <person name="Galeote V."/>
            <person name="Bigey F."/>
            <person name="Devillers H."/>
            <person name="Neuveglise C."/>
            <person name="Dequin S."/>
        </authorList>
    </citation>
    <scope>NUCLEOTIDE SEQUENCE [LARGE SCALE GENOMIC DNA]</scope>
    <source>
        <strain evidence="3">CLIB 213 / ATCC 58445 / CBS 680 / CCRC 21525 / NBRC 1098 / NCYC 1416 / NRRL Y-2227</strain>
    </source>
</reference>
<dbReference type="AlphaFoldDB" id="A0A8J2TBD2"/>
<sequence>MGGSRDLNLHKSWNPKLVRNRKKIEKTEQLLLERQKQLIKESNQKQIEDHASIDKGNLSWMYQEPKQKQEQTTKRQPTQQLLDRKTTTSKVQKPQKKKNKCDYSKDDPMSSLKQK</sequence>
<dbReference type="EMBL" id="HG316467">
    <property type="protein sequence ID" value="CDF91751.1"/>
    <property type="molecule type" value="Genomic_DNA"/>
</dbReference>